<accession>A0A1H8EAB0</accession>
<dbReference type="GO" id="GO:0004640">
    <property type="term" value="F:phosphoribosylanthranilate isomerase activity"/>
    <property type="evidence" value="ECO:0007669"/>
    <property type="project" value="UniProtKB-UniRule"/>
</dbReference>
<dbReference type="Gene3D" id="3.20.20.70">
    <property type="entry name" value="Aldolase class I"/>
    <property type="match status" value="1"/>
</dbReference>
<comment type="similarity">
    <text evidence="9">Belongs to the TrpF family.</text>
</comment>
<feature type="domain" description="N-(5'phosphoribosyl) anthranilate isomerase (PRAI)" evidence="10">
    <location>
        <begin position="33"/>
        <end position="239"/>
    </location>
</feature>
<reference evidence="11 12" key="1">
    <citation type="submission" date="2016-10" db="EMBL/GenBank/DDBJ databases">
        <authorList>
            <person name="de Groot N.N."/>
        </authorList>
    </citation>
    <scope>NUCLEOTIDE SEQUENCE [LARGE SCALE GENOMIC DNA]</scope>
    <source>
        <strain evidence="11 12">DSM 15123</strain>
    </source>
</reference>
<dbReference type="STRING" id="1121117.SAMN02745977_00620"/>
<dbReference type="AlphaFoldDB" id="A0A1H8EAB0"/>
<evidence type="ECO:0000256" key="6">
    <source>
        <dbReference type="ARBA" id="ARBA00022822"/>
    </source>
</evidence>
<evidence type="ECO:0000256" key="2">
    <source>
        <dbReference type="ARBA" id="ARBA00004664"/>
    </source>
</evidence>
<comment type="catalytic activity">
    <reaction evidence="1 9">
        <text>N-(5-phospho-beta-D-ribosyl)anthranilate = 1-(2-carboxyphenylamino)-1-deoxy-D-ribulose 5-phosphate</text>
        <dbReference type="Rhea" id="RHEA:21540"/>
        <dbReference type="ChEBI" id="CHEBI:18277"/>
        <dbReference type="ChEBI" id="CHEBI:58613"/>
        <dbReference type="EC" id="5.3.1.24"/>
    </reaction>
</comment>
<evidence type="ECO:0000256" key="9">
    <source>
        <dbReference type="HAMAP-Rule" id="MF_00135"/>
    </source>
</evidence>
<dbReference type="InterPro" id="IPR013785">
    <property type="entry name" value="Aldolase_TIM"/>
</dbReference>
<evidence type="ECO:0000256" key="7">
    <source>
        <dbReference type="ARBA" id="ARBA00023141"/>
    </source>
</evidence>
<organism evidence="11 12">
    <name type="scientific">Brachymonas denitrificans DSM 15123</name>
    <dbReference type="NCBI Taxonomy" id="1121117"/>
    <lineage>
        <taxon>Bacteria</taxon>
        <taxon>Pseudomonadati</taxon>
        <taxon>Pseudomonadota</taxon>
        <taxon>Betaproteobacteria</taxon>
        <taxon>Burkholderiales</taxon>
        <taxon>Comamonadaceae</taxon>
        <taxon>Brachymonas</taxon>
    </lineage>
</organism>
<dbReference type="InterPro" id="IPR044643">
    <property type="entry name" value="TrpF_fam"/>
</dbReference>
<dbReference type="PANTHER" id="PTHR42894:SF1">
    <property type="entry name" value="N-(5'-PHOSPHORIBOSYL)ANTHRANILATE ISOMERASE"/>
    <property type="match status" value="1"/>
</dbReference>
<keyword evidence="7 9" id="KW-0057">Aromatic amino acid biosynthesis</keyword>
<dbReference type="Pfam" id="PF00697">
    <property type="entry name" value="PRAI"/>
    <property type="match status" value="1"/>
</dbReference>
<dbReference type="Proteomes" id="UP000199531">
    <property type="component" value="Unassembled WGS sequence"/>
</dbReference>
<dbReference type="CDD" id="cd00405">
    <property type="entry name" value="PRAI"/>
    <property type="match status" value="1"/>
</dbReference>
<keyword evidence="12" id="KW-1185">Reference proteome</keyword>
<evidence type="ECO:0000313" key="11">
    <source>
        <dbReference type="EMBL" id="SEN16415.1"/>
    </source>
</evidence>
<dbReference type="GO" id="GO:0000162">
    <property type="term" value="P:L-tryptophan biosynthetic process"/>
    <property type="evidence" value="ECO:0007669"/>
    <property type="project" value="UniProtKB-UniRule"/>
</dbReference>
<dbReference type="NCBIfam" id="NF002299">
    <property type="entry name" value="PRK01222.1-6"/>
    <property type="match status" value="1"/>
</dbReference>
<dbReference type="EMBL" id="FOCW01000001">
    <property type="protein sequence ID" value="SEN16415.1"/>
    <property type="molecule type" value="Genomic_DNA"/>
</dbReference>
<dbReference type="EC" id="5.3.1.24" evidence="3 9"/>
<evidence type="ECO:0000256" key="3">
    <source>
        <dbReference type="ARBA" id="ARBA00012572"/>
    </source>
</evidence>
<dbReference type="InterPro" id="IPR011060">
    <property type="entry name" value="RibuloseP-bd_barrel"/>
</dbReference>
<keyword evidence="6 9" id="KW-0822">Tryptophan biosynthesis</keyword>
<name>A0A1H8EAB0_9BURK</name>
<sequence>MPSVAAPVFGLWSLPLFRIRDNSPMEHPRTRIKVCGFTREQDIDAAVEAGIDAAGFVLYAPSPRAVTPQRAAELARRLPPFVTPVLLFVNADDALLAEAAEAVPQALWQFHGDETPERCDAVTGNGRRPYLRAARIPLGDDAPRFDLLEFIHLYSNAQAILLDAHVDGYGGGGKAFNWSQLPTNVDARLVLSGGLTPANAGDGVRLLRDRCKSLSVDVSSGVESAKGIKDADKIRAFVAAVRAADSTP</sequence>
<protein>
    <recommendedName>
        <fullName evidence="4 9">N-(5'-phosphoribosyl)anthranilate isomerase</fullName>
        <shortName evidence="9">PRAI</shortName>
        <ecNumber evidence="3 9">5.3.1.24</ecNumber>
    </recommendedName>
</protein>
<dbReference type="InterPro" id="IPR001240">
    <property type="entry name" value="PRAI_dom"/>
</dbReference>
<evidence type="ECO:0000313" key="12">
    <source>
        <dbReference type="Proteomes" id="UP000199531"/>
    </source>
</evidence>
<comment type="pathway">
    <text evidence="2 9">Amino-acid biosynthesis; L-tryptophan biosynthesis; L-tryptophan from chorismate: step 3/5.</text>
</comment>
<keyword evidence="5 9" id="KW-0028">Amino-acid biosynthesis</keyword>
<evidence type="ECO:0000256" key="4">
    <source>
        <dbReference type="ARBA" id="ARBA00022272"/>
    </source>
</evidence>
<dbReference type="SUPFAM" id="SSF51366">
    <property type="entry name" value="Ribulose-phoshate binding barrel"/>
    <property type="match status" value="1"/>
</dbReference>
<evidence type="ECO:0000259" key="10">
    <source>
        <dbReference type="Pfam" id="PF00697"/>
    </source>
</evidence>
<evidence type="ECO:0000256" key="5">
    <source>
        <dbReference type="ARBA" id="ARBA00022605"/>
    </source>
</evidence>
<dbReference type="UniPathway" id="UPA00035">
    <property type="reaction ID" value="UER00042"/>
</dbReference>
<dbReference type="PANTHER" id="PTHR42894">
    <property type="entry name" value="N-(5'-PHOSPHORIBOSYL)ANTHRANILATE ISOMERASE"/>
    <property type="match status" value="1"/>
</dbReference>
<keyword evidence="8 9" id="KW-0413">Isomerase</keyword>
<gene>
    <name evidence="9" type="primary">trpF</name>
    <name evidence="11" type="ORF">SAMN02745977_00620</name>
</gene>
<evidence type="ECO:0000256" key="8">
    <source>
        <dbReference type="ARBA" id="ARBA00023235"/>
    </source>
</evidence>
<dbReference type="HAMAP" id="MF_00135">
    <property type="entry name" value="PRAI"/>
    <property type="match status" value="1"/>
</dbReference>
<proteinExistence type="inferred from homology"/>
<evidence type="ECO:0000256" key="1">
    <source>
        <dbReference type="ARBA" id="ARBA00001164"/>
    </source>
</evidence>